<dbReference type="InterPro" id="IPR050942">
    <property type="entry name" value="F-box_BR-signaling"/>
</dbReference>
<feature type="region of interest" description="Disordered" evidence="1">
    <location>
        <begin position="357"/>
        <end position="456"/>
    </location>
</feature>
<dbReference type="Proteomes" id="UP000238479">
    <property type="component" value="Chromosome 6"/>
</dbReference>
<evidence type="ECO:0000256" key="1">
    <source>
        <dbReference type="SAM" id="MobiDB-lite"/>
    </source>
</evidence>
<dbReference type="PANTHER" id="PTHR44259">
    <property type="entry name" value="OS07G0183000 PROTEIN-RELATED"/>
    <property type="match status" value="1"/>
</dbReference>
<dbReference type="Gramene" id="PRQ22841">
    <property type="protein sequence ID" value="PRQ22841"/>
    <property type="gene ID" value="RchiOBHm_Chr6g0254631"/>
</dbReference>
<dbReference type="PANTHER" id="PTHR44259:SF114">
    <property type="entry name" value="OS06G0707300 PROTEIN"/>
    <property type="match status" value="1"/>
</dbReference>
<feature type="domain" description="KIB1-4 beta-propeller" evidence="2">
    <location>
        <begin position="459"/>
        <end position="535"/>
    </location>
</feature>
<feature type="domain" description="KIB1-4 beta-propeller" evidence="2">
    <location>
        <begin position="119"/>
        <end position="344"/>
    </location>
</feature>
<proteinExistence type="predicted"/>
<gene>
    <name evidence="3" type="ORF">RchiOBHm_Chr6g0254631</name>
</gene>
<protein>
    <recommendedName>
        <fullName evidence="2">KIB1-4 beta-propeller domain-containing protein</fullName>
    </recommendedName>
</protein>
<evidence type="ECO:0000259" key="2">
    <source>
        <dbReference type="Pfam" id="PF03478"/>
    </source>
</evidence>
<dbReference type="Pfam" id="PF03478">
    <property type="entry name" value="Beta-prop_KIB1-4"/>
    <property type="match status" value="2"/>
</dbReference>
<feature type="region of interest" description="Disordered" evidence="1">
    <location>
        <begin position="30"/>
        <end position="58"/>
    </location>
</feature>
<accession>A0A2P6PLN2</accession>
<evidence type="ECO:0000313" key="3">
    <source>
        <dbReference type="EMBL" id="PRQ22841.1"/>
    </source>
</evidence>
<organism evidence="3 4">
    <name type="scientific">Rosa chinensis</name>
    <name type="common">China rose</name>
    <dbReference type="NCBI Taxonomy" id="74649"/>
    <lineage>
        <taxon>Eukaryota</taxon>
        <taxon>Viridiplantae</taxon>
        <taxon>Streptophyta</taxon>
        <taxon>Embryophyta</taxon>
        <taxon>Tracheophyta</taxon>
        <taxon>Spermatophyta</taxon>
        <taxon>Magnoliopsida</taxon>
        <taxon>eudicotyledons</taxon>
        <taxon>Gunneridae</taxon>
        <taxon>Pentapetalae</taxon>
        <taxon>rosids</taxon>
        <taxon>fabids</taxon>
        <taxon>Rosales</taxon>
        <taxon>Rosaceae</taxon>
        <taxon>Rosoideae</taxon>
        <taxon>Rosoideae incertae sedis</taxon>
        <taxon>Rosa</taxon>
    </lineage>
</organism>
<feature type="compositionally biased region" description="Polar residues" evidence="1">
    <location>
        <begin position="45"/>
        <end position="55"/>
    </location>
</feature>
<comment type="caution">
    <text evidence="3">The sequence shown here is derived from an EMBL/GenBank/DDBJ whole genome shotgun (WGS) entry which is preliminary data.</text>
</comment>
<dbReference type="AlphaFoldDB" id="A0A2P6PLN2"/>
<feature type="compositionally biased region" description="Basic and acidic residues" evidence="1">
    <location>
        <begin position="30"/>
        <end position="44"/>
    </location>
</feature>
<name>A0A2P6PLN2_ROSCH</name>
<keyword evidence="4" id="KW-1185">Reference proteome</keyword>
<dbReference type="InterPro" id="IPR005174">
    <property type="entry name" value="KIB1-4_b-propeller"/>
</dbReference>
<reference evidence="3 4" key="1">
    <citation type="journal article" date="2018" name="Nat. Genet.">
        <title>The Rosa genome provides new insights in the design of modern roses.</title>
        <authorList>
            <person name="Bendahmane M."/>
        </authorList>
    </citation>
    <scope>NUCLEOTIDE SEQUENCE [LARGE SCALE GENOMIC DNA]</scope>
    <source>
        <strain evidence="4">cv. Old Blush</strain>
    </source>
</reference>
<dbReference type="EMBL" id="PDCK01000044">
    <property type="protein sequence ID" value="PRQ22841.1"/>
    <property type="molecule type" value="Genomic_DNA"/>
</dbReference>
<feature type="compositionally biased region" description="Acidic residues" evidence="1">
    <location>
        <begin position="370"/>
        <end position="385"/>
    </location>
</feature>
<evidence type="ECO:0000313" key="4">
    <source>
        <dbReference type="Proteomes" id="UP000238479"/>
    </source>
</evidence>
<sequence>MMIESLFACFNPRCNTSKLRLLKRKKLPKKLEREQKENEDDKYRNQTSSNECTSWQPPPPDIMEQVLPRVRVSDQIRLSIACKSWMSIVMRRDIRSASHEFPWLLLPQTPHCSNKYVSFASVSEGRVVKLKLPKQVRGWWIFGSSKGWLIMIKERGLNSKMCLLNPISGALLQLPPLRTLPFLKDFVKTEDWKLFGANAFDLRIALSTSDGIALDSKRCTVAAVFNDKSKLSLCRPGDRTWSDFQVLDTNQNDWIADLLFSSGSLYVLVRGGQKESFVDSVTQTLNFSFGGDAENLKMKLVYDKHENRNVNVNECHSDYKIVYNALYFSTLLESTSNEVLLIHQMVDYVVGRTEDIIGDNNENNGGGNMENDEDDDEANNLEDIDQQNGGNIIYGDEGSISGDSNMENDDGGEVHNDNNDVDVGDINQNPEGDEEDNNNPEDNGQQGETIDEDAPRFNAYMTTRSFRVYKTDDDNFIPLQCLGDQLFFLGDCGSFSFGVSNMKKSERNCIYFASNLMYDWEAAPKTYASRDIGIFYLDSQRIERSFPSVEMSLRYQGTWFTPSLY</sequence>